<evidence type="ECO:0000256" key="1">
    <source>
        <dbReference type="SAM" id="MobiDB-lite"/>
    </source>
</evidence>
<dbReference type="Proteomes" id="UP000095283">
    <property type="component" value="Unplaced"/>
</dbReference>
<dbReference type="WBParaSite" id="Hba_15968">
    <property type="protein sequence ID" value="Hba_15968"/>
    <property type="gene ID" value="Hba_15968"/>
</dbReference>
<feature type="region of interest" description="Disordered" evidence="1">
    <location>
        <begin position="1"/>
        <end position="37"/>
    </location>
</feature>
<name>A0A1I7XE31_HETBA</name>
<keyword evidence="2" id="KW-1185">Reference proteome</keyword>
<protein>
    <submittedName>
        <fullName evidence="3">VEFS-Box domain-containing protein</fullName>
    </submittedName>
</protein>
<evidence type="ECO:0000313" key="2">
    <source>
        <dbReference type="Proteomes" id="UP000095283"/>
    </source>
</evidence>
<evidence type="ECO:0000313" key="3">
    <source>
        <dbReference type="WBParaSite" id="Hba_15968"/>
    </source>
</evidence>
<reference evidence="3" key="1">
    <citation type="submission" date="2016-11" db="UniProtKB">
        <authorList>
            <consortium name="WormBaseParasite"/>
        </authorList>
    </citation>
    <scope>IDENTIFICATION</scope>
</reference>
<dbReference type="AlphaFoldDB" id="A0A1I7XE31"/>
<sequence length="202" mass="23547">MLSVSYQLPTSYADSNSCTKKKERNRRTCQHSHVERSEYPNSVMRHRDGYRLLKHEKRIQSSMWKAHKMRKINQNLVSPIRVLQPYESCDLNSLAEEDSSQIVQTKRLKDRSFLLDRITFLSLNMHDDVSSGKKKHKSLCWLASLSLEDTGVSKGQILDWIYMVQDIAFALVKFKKDVGLSDLEIQTIFDLFKSFVMFVVPL</sequence>
<feature type="compositionally biased region" description="Polar residues" evidence="1">
    <location>
        <begin position="1"/>
        <end position="18"/>
    </location>
</feature>
<feature type="compositionally biased region" description="Basic residues" evidence="1">
    <location>
        <begin position="19"/>
        <end position="30"/>
    </location>
</feature>
<organism evidence="2 3">
    <name type="scientific">Heterorhabditis bacteriophora</name>
    <name type="common">Entomopathogenic nematode worm</name>
    <dbReference type="NCBI Taxonomy" id="37862"/>
    <lineage>
        <taxon>Eukaryota</taxon>
        <taxon>Metazoa</taxon>
        <taxon>Ecdysozoa</taxon>
        <taxon>Nematoda</taxon>
        <taxon>Chromadorea</taxon>
        <taxon>Rhabditida</taxon>
        <taxon>Rhabditina</taxon>
        <taxon>Rhabditomorpha</taxon>
        <taxon>Strongyloidea</taxon>
        <taxon>Heterorhabditidae</taxon>
        <taxon>Heterorhabditis</taxon>
    </lineage>
</organism>
<accession>A0A1I7XE31</accession>
<proteinExistence type="predicted"/>